<feature type="transmembrane region" description="Helical" evidence="1">
    <location>
        <begin position="49"/>
        <end position="70"/>
    </location>
</feature>
<comment type="caution">
    <text evidence="2">The sequence shown here is derived from an EMBL/GenBank/DDBJ whole genome shotgun (WGS) entry which is preliminary data.</text>
</comment>
<protein>
    <submittedName>
        <fullName evidence="2">Uncharacterized protein</fullName>
    </submittedName>
</protein>
<keyword evidence="1" id="KW-0472">Membrane</keyword>
<dbReference type="Proteomes" id="UP000283269">
    <property type="component" value="Unassembled WGS sequence"/>
</dbReference>
<dbReference type="AlphaFoldDB" id="A0A409XBU4"/>
<proteinExistence type="predicted"/>
<reference evidence="2 3" key="1">
    <citation type="journal article" date="2018" name="Evol. Lett.">
        <title>Horizontal gene cluster transfer increased hallucinogenic mushroom diversity.</title>
        <authorList>
            <person name="Reynolds H.T."/>
            <person name="Vijayakumar V."/>
            <person name="Gluck-Thaler E."/>
            <person name="Korotkin H.B."/>
            <person name="Matheny P.B."/>
            <person name="Slot J.C."/>
        </authorList>
    </citation>
    <scope>NUCLEOTIDE SEQUENCE [LARGE SCALE GENOMIC DNA]</scope>
    <source>
        <strain evidence="2 3">2631</strain>
    </source>
</reference>
<name>A0A409XBU4_PSICY</name>
<keyword evidence="1" id="KW-1133">Transmembrane helix</keyword>
<evidence type="ECO:0000256" key="1">
    <source>
        <dbReference type="SAM" id="Phobius"/>
    </source>
</evidence>
<dbReference type="EMBL" id="NHYD01002124">
    <property type="protein sequence ID" value="PPQ88253.1"/>
    <property type="molecule type" value="Genomic_DNA"/>
</dbReference>
<evidence type="ECO:0000313" key="3">
    <source>
        <dbReference type="Proteomes" id="UP000283269"/>
    </source>
</evidence>
<evidence type="ECO:0000313" key="2">
    <source>
        <dbReference type="EMBL" id="PPQ88253.1"/>
    </source>
</evidence>
<keyword evidence="1" id="KW-0812">Transmembrane</keyword>
<dbReference type="InParanoid" id="A0A409XBU4"/>
<organism evidence="2 3">
    <name type="scientific">Psilocybe cyanescens</name>
    <dbReference type="NCBI Taxonomy" id="93625"/>
    <lineage>
        <taxon>Eukaryota</taxon>
        <taxon>Fungi</taxon>
        <taxon>Dikarya</taxon>
        <taxon>Basidiomycota</taxon>
        <taxon>Agaricomycotina</taxon>
        <taxon>Agaricomycetes</taxon>
        <taxon>Agaricomycetidae</taxon>
        <taxon>Agaricales</taxon>
        <taxon>Agaricineae</taxon>
        <taxon>Strophariaceae</taxon>
        <taxon>Psilocybe</taxon>
    </lineage>
</organism>
<gene>
    <name evidence="2" type="ORF">CVT25_005210</name>
</gene>
<accession>A0A409XBU4</accession>
<sequence>MSQVLNGSAPPFHEEWIAFLNSMLVYKACTRIPLPAWVKRFFWKRTDDILSYSSEILIVLVLASALFTGYSGAGVRSKSVKADFWKIVMHPDFMETAEELCPQLFGWYAFFVPIQQRASLEVQRVAYEAKNTKKNFRALFTRSPAEAVKMYQAEQLHRGGGRLPKPPSGCSAFMSLELSGHLLTDFA</sequence>
<keyword evidence="3" id="KW-1185">Reference proteome</keyword>